<feature type="transmembrane region" description="Helical" evidence="1">
    <location>
        <begin position="57"/>
        <end position="77"/>
    </location>
</feature>
<gene>
    <name evidence="2" type="ORF">H6G83_18880</name>
</gene>
<dbReference type="Proteomes" id="UP000661112">
    <property type="component" value="Unassembled WGS sequence"/>
</dbReference>
<protein>
    <submittedName>
        <fullName evidence="2">Uncharacterized protein</fullName>
    </submittedName>
</protein>
<keyword evidence="3" id="KW-1185">Reference proteome</keyword>
<name>A0ABR8D657_9NOST</name>
<dbReference type="RefSeq" id="WP_190475098.1">
    <property type="nucleotide sequence ID" value="NZ_JACJSG010000026.1"/>
</dbReference>
<evidence type="ECO:0000313" key="3">
    <source>
        <dbReference type="Proteomes" id="UP000661112"/>
    </source>
</evidence>
<reference evidence="2 3" key="1">
    <citation type="journal article" date="2020" name="ISME J.">
        <title>Comparative genomics reveals insights into cyanobacterial evolution and habitat adaptation.</title>
        <authorList>
            <person name="Chen M.Y."/>
            <person name="Teng W.K."/>
            <person name="Zhao L."/>
            <person name="Hu C.X."/>
            <person name="Zhou Y.K."/>
            <person name="Han B.P."/>
            <person name="Song L.R."/>
            <person name="Shu W.S."/>
        </authorList>
    </citation>
    <scope>NUCLEOTIDE SEQUENCE [LARGE SCALE GENOMIC DNA]</scope>
    <source>
        <strain evidence="2 3">FACHB-119</strain>
    </source>
</reference>
<comment type="caution">
    <text evidence="2">The sequence shown here is derived from an EMBL/GenBank/DDBJ whole genome shotgun (WGS) entry which is preliminary data.</text>
</comment>
<evidence type="ECO:0000313" key="2">
    <source>
        <dbReference type="EMBL" id="MBD2502644.1"/>
    </source>
</evidence>
<sequence length="83" mass="9489">MKFISSRSASGGDRQQLHQKKRYPRIIWLFCPLAQLSSSGRQQTKSSKIPNCIANVLDFWIIFILNYAKLVGLVGFYGKRPKS</sequence>
<proteinExistence type="predicted"/>
<organism evidence="2 3">
    <name type="scientific">Anabaena azotica FACHB-119</name>
    <dbReference type="NCBI Taxonomy" id="947527"/>
    <lineage>
        <taxon>Bacteria</taxon>
        <taxon>Bacillati</taxon>
        <taxon>Cyanobacteriota</taxon>
        <taxon>Cyanophyceae</taxon>
        <taxon>Nostocales</taxon>
        <taxon>Nostocaceae</taxon>
        <taxon>Anabaena</taxon>
        <taxon>Anabaena azotica</taxon>
    </lineage>
</organism>
<dbReference type="EMBL" id="JACJSG010000026">
    <property type="protein sequence ID" value="MBD2502644.1"/>
    <property type="molecule type" value="Genomic_DNA"/>
</dbReference>
<keyword evidence="1" id="KW-0472">Membrane</keyword>
<keyword evidence="1" id="KW-0812">Transmembrane</keyword>
<accession>A0ABR8D657</accession>
<evidence type="ECO:0000256" key="1">
    <source>
        <dbReference type="SAM" id="Phobius"/>
    </source>
</evidence>
<keyword evidence="1" id="KW-1133">Transmembrane helix</keyword>